<keyword evidence="7" id="KW-0460">Magnesium</keyword>
<evidence type="ECO:0000256" key="3">
    <source>
        <dbReference type="ARBA" id="ARBA00022741"/>
    </source>
</evidence>
<keyword evidence="5 7" id="KW-0067">ATP-binding</keyword>
<dbReference type="InterPro" id="IPR031322">
    <property type="entry name" value="Shikimate/glucono_kinase"/>
</dbReference>
<keyword evidence="1 7" id="KW-0028">Amino-acid biosynthesis</keyword>
<dbReference type="GO" id="GO:0009073">
    <property type="term" value="P:aromatic amino acid family biosynthetic process"/>
    <property type="evidence" value="ECO:0007669"/>
    <property type="project" value="UniProtKB-KW"/>
</dbReference>
<dbReference type="eggNOG" id="COG0703">
    <property type="taxonomic scope" value="Bacteria"/>
</dbReference>
<evidence type="ECO:0000256" key="4">
    <source>
        <dbReference type="ARBA" id="ARBA00022777"/>
    </source>
</evidence>
<feature type="binding site" evidence="7">
    <location>
        <position position="25"/>
    </location>
    <ligand>
        <name>substrate</name>
    </ligand>
</feature>
<comment type="subcellular location">
    <subcellularLocation>
        <location evidence="7">Cytoplasm</location>
    </subcellularLocation>
</comment>
<sequence>MMGAGKSTVGRALAADLGATFVDLDRRIERMFGASIAELFEDGEAYFRACERAALCSLLDEPGFAGARVVIATGGGVVVDPANRADMAGAGRVVYLELPVDALVARLSTDAARAERPLLEDRASLRERLDQLLRARASAYASAELRVDARPPVRAVVEALRAALAA</sequence>
<keyword evidence="2 7" id="KW-0808">Transferase</keyword>
<protein>
    <recommendedName>
        <fullName evidence="7">Shikimate kinase</fullName>
        <shortName evidence="7">SK</shortName>
        <ecNumber evidence="7">2.7.1.71</ecNumber>
    </recommendedName>
</protein>
<keyword evidence="9" id="KW-1185">Reference proteome</keyword>
<feature type="binding site" evidence="7">
    <location>
        <position position="48"/>
    </location>
    <ligand>
        <name>substrate</name>
    </ligand>
</feature>
<evidence type="ECO:0000313" key="9">
    <source>
        <dbReference type="Proteomes" id="UP000005801"/>
    </source>
</evidence>
<dbReference type="CDD" id="cd00464">
    <property type="entry name" value="SK"/>
    <property type="match status" value="1"/>
</dbReference>
<dbReference type="PANTHER" id="PTHR21087:SF16">
    <property type="entry name" value="SHIKIMATE KINASE 1, CHLOROPLASTIC"/>
    <property type="match status" value="1"/>
</dbReference>
<dbReference type="PANTHER" id="PTHR21087">
    <property type="entry name" value="SHIKIMATE KINASE"/>
    <property type="match status" value="1"/>
</dbReference>
<evidence type="ECO:0000256" key="5">
    <source>
        <dbReference type="ARBA" id="ARBA00022840"/>
    </source>
</evidence>
<name>A6GHB8_9BACT</name>
<feature type="binding site" evidence="7">
    <location>
        <position position="116"/>
    </location>
    <ligand>
        <name>ATP</name>
        <dbReference type="ChEBI" id="CHEBI:30616"/>
    </ligand>
</feature>
<dbReference type="STRING" id="391625.PPSIR1_35457"/>
<comment type="caution">
    <text evidence="7">Lacks conserved residue(s) required for the propagation of feature annotation.</text>
</comment>
<dbReference type="InterPro" id="IPR000623">
    <property type="entry name" value="Shikimate_kinase/TSH1"/>
</dbReference>
<dbReference type="UniPathway" id="UPA00053">
    <property type="reaction ID" value="UER00088"/>
</dbReference>
<dbReference type="Proteomes" id="UP000005801">
    <property type="component" value="Unassembled WGS sequence"/>
</dbReference>
<dbReference type="Gene3D" id="3.40.50.300">
    <property type="entry name" value="P-loop containing nucleotide triphosphate hydrolases"/>
    <property type="match status" value="1"/>
</dbReference>
<evidence type="ECO:0000313" key="8">
    <source>
        <dbReference type="EMBL" id="EDM74733.1"/>
    </source>
</evidence>
<organism evidence="8 9">
    <name type="scientific">Plesiocystis pacifica SIR-1</name>
    <dbReference type="NCBI Taxonomy" id="391625"/>
    <lineage>
        <taxon>Bacteria</taxon>
        <taxon>Pseudomonadati</taxon>
        <taxon>Myxococcota</taxon>
        <taxon>Polyangia</taxon>
        <taxon>Nannocystales</taxon>
        <taxon>Nannocystaceae</taxon>
        <taxon>Plesiocystis</taxon>
    </lineage>
</organism>
<comment type="subunit">
    <text evidence="7">Monomer.</text>
</comment>
<dbReference type="HAMAP" id="MF_00109">
    <property type="entry name" value="Shikimate_kinase"/>
    <property type="match status" value="1"/>
</dbReference>
<comment type="function">
    <text evidence="7">Catalyzes the specific phosphorylation of the 3-hydroxyl group of shikimic acid using ATP as a cosubstrate.</text>
</comment>
<dbReference type="Pfam" id="PF01202">
    <property type="entry name" value="SKI"/>
    <property type="match status" value="1"/>
</dbReference>
<feature type="binding site" evidence="7">
    <location>
        <position position="75"/>
    </location>
    <ligand>
        <name>substrate</name>
    </ligand>
</feature>
<dbReference type="AlphaFoldDB" id="A6GHB8"/>
<evidence type="ECO:0000256" key="7">
    <source>
        <dbReference type="HAMAP-Rule" id="MF_00109"/>
    </source>
</evidence>
<gene>
    <name evidence="7" type="primary">aroK</name>
    <name evidence="8" type="ORF">PPSIR1_35457</name>
</gene>
<dbReference type="GO" id="GO:0000287">
    <property type="term" value="F:magnesium ion binding"/>
    <property type="evidence" value="ECO:0007669"/>
    <property type="project" value="UniProtKB-UniRule"/>
</dbReference>
<keyword evidence="3 7" id="KW-0547">Nucleotide-binding</keyword>
<dbReference type="InterPro" id="IPR027417">
    <property type="entry name" value="P-loop_NTPase"/>
</dbReference>
<evidence type="ECO:0000256" key="6">
    <source>
        <dbReference type="ARBA" id="ARBA00023141"/>
    </source>
</evidence>
<keyword evidence="7" id="KW-0963">Cytoplasm</keyword>
<dbReference type="OrthoDB" id="9800332at2"/>
<reference evidence="8 9" key="1">
    <citation type="submission" date="2007-06" db="EMBL/GenBank/DDBJ databases">
        <authorList>
            <person name="Shimkets L."/>
            <person name="Ferriera S."/>
            <person name="Johnson J."/>
            <person name="Kravitz S."/>
            <person name="Beeson K."/>
            <person name="Sutton G."/>
            <person name="Rogers Y.-H."/>
            <person name="Friedman R."/>
            <person name="Frazier M."/>
            <person name="Venter J.C."/>
        </authorList>
    </citation>
    <scope>NUCLEOTIDE SEQUENCE [LARGE SCALE GENOMIC DNA]</scope>
    <source>
        <strain evidence="8 9">SIR-1</strain>
    </source>
</reference>
<dbReference type="SUPFAM" id="SSF52540">
    <property type="entry name" value="P-loop containing nucleoside triphosphate hydrolases"/>
    <property type="match status" value="1"/>
</dbReference>
<keyword evidence="7" id="KW-0479">Metal-binding</keyword>
<dbReference type="EC" id="2.7.1.71" evidence="7"/>
<dbReference type="GO" id="GO:0009423">
    <property type="term" value="P:chorismate biosynthetic process"/>
    <property type="evidence" value="ECO:0007669"/>
    <property type="project" value="UniProtKB-UniRule"/>
</dbReference>
<evidence type="ECO:0000256" key="1">
    <source>
        <dbReference type="ARBA" id="ARBA00022605"/>
    </source>
</evidence>
<dbReference type="GO" id="GO:0005524">
    <property type="term" value="F:ATP binding"/>
    <property type="evidence" value="ECO:0007669"/>
    <property type="project" value="UniProtKB-UniRule"/>
</dbReference>
<keyword evidence="4 7" id="KW-0418">Kinase</keyword>
<comment type="caution">
    <text evidence="8">The sequence shown here is derived from an EMBL/GenBank/DDBJ whole genome shotgun (WGS) entry which is preliminary data.</text>
</comment>
<dbReference type="EMBL" id="ABCS01000117">
    <property type="protein sequence ID" value="EDM74733.1"/>
    <property type="molecule type" value="Genomic_DNA"/>
</dbReference>
<dbReference type="GO" id="GO:0005829">
    <property type="term" value="C:cytosol"/>
    <property type="evidence" value="ECO:0007669"/>
    <property type="project" value="TreeGrafter"/>
</dbReference>
<comment type="catalytic activity">
    <reaction evidence="7">
        <text>shikimate + ATP = 3-phosphoshikimate + ADP + H(+)</text>
        <dbReference type="Rhea" id="RHEA:13121"/>
        <dbReference type="ChEBI" id="CHEBI:15378"/>
        <dbReference type="ChEBI" id="CHEBI:30616"/>
        <dbReference type="ChEBI" id="CHEBI:36208"/>
        <dbReference type="ChEBI" id="CHEBI:145989"/>
        <dbReference type="ChEBI" id="CHEBI:456216"/>
        <dbReference type="EC" id="2.7.1.71"/>
    </reaction>
</comment>
<dbReference type="GO" id="GO:0008652">
    <property type="term" value="P:amino acid biosynthetic process"/>
    <property type="evidence" value="ECO:0007669"/>
    <property type="project" value="UniProtKB-KW"/>
</dbReference>
<comment type="similarity">
    <text evidence="7">Belongs to the shikimate kinase family.</text>
</comment>
<feature type="binding site" evidence="7">
    <location>
        <position position="7"/>
    </location>
    <ligand>
        <name>Mg(2+)</name>
        <dbReference type="ChEBI" id="CHEBI:18420"/>
    </ligand>
</feature>
<accession>A6GHB8</accession>
<keyword evidence="6 7" id="KW-0057">Aromatic amino acid biosynthesis</keyword>
<comment type="cofactor">
    <cofactor evidence="7">
        <name>Mg(2+)</name>
        <dbReference type="ChEBI" id="CHEBI:18420"/>
    </cofactor>
    <text evidence="7">Binds 1 Mg(2+) ion per subunit.</text>
</comment>
<dbReference type="PRINTS" id="PR01100">
    <property type="entry name" value="SHIKIMTKNASE"/>
</dbReference>
<comment type="pathway">
    <text evidence="7">Metabolic intermediate biosynthesis; chorismate biosynthesis; chorismate from D-erythrose 4-phosphate and phosphoenolpyruvate: step 5/7.</text>
</comment>
<feature type="binding site" evidence="7">
    <location>
        <position position="136"/>
    </location>
    <ligand>
        <name>substrate</name>
    </ligand>
</feature>
<feature type="binding site" evidence="7">
    <location>
        <begin position="3"/>
        <end position="8"/>
    </location>
    <ligand>
        <name>ATP</name>
        <dbReference type="ChEBI" id="CHEBI:30616"/>
    </ligand>
</feature>
<proteinExistence type="inferred from homology"/>
<dbReference type="GO" id="GO:0004765">
    <property type="term" value="F:shikimate kinase activity"/>
    <property type="evidence" value="ECO:0007669"/>
    <property type="project" value="UniProtKB-UniRule"/>
</dbReference>
<evidence type="ECO:0000256" key="2">
    <source>
        <dbReference type="ARBA" id="ARBA00022679"/>
    </source>
</evidence>